<sequence length="117" mass="13180">MATATRFVFTQPSSPGAEFVIELTDESTISHARRILAGEEKNEVHVHGRIIKRTAPYNPKFSFHIDPSTIRFFAMAIEVCDANMMYVEDHLDEAGGAFLPGSHWCPWDSKLTRELKG</sequence>
<evidence type="ECO:0000259" key="1">
    <source>
        <dbReference type="Pfam" id="PF23621"/>
    </source>
</evidence>
<dbReference type="AlphaFoldDB" id="A0A3A8JTX5"/>
<dbReference type="InterPro" id="IPR053344">
    <property type="entry name" value="cAMP-inducible_BP74-like"/>
</dbReference>
<proteinExistence type="predicted"/>
<dbReference type="EMBL" id="RAVZ01000003">
    <property type="protein sequence ID" value="RKG93851.1"/>
    <property type="molecule type" value="Genomic_DNA"/>
</dbReference>
<comment type="caution">
    <text evidence="2">The sequence shown here is derived from an EMBL/GenBank/DDBJ whole genome shotgun (WGS) entry which is preliminary data.</text>
</comment>
<protein>
    <submittedName>
        <fullName evidence="2">Calmodulin</fullName>
    </submittedName>
</protein>
<gene>
    <name evidence="2" type="ORF">D7V88_00755</name>
</gene>
<dbReference type="OrthoDB" id="1495671at2"/>
<evidence type="ECO:0000313" key="2">
    <source>
        <dbReference type="EMBL" id="RKG93851.1"/>
    </source>
</evidence>
<dbReference type="Pfam" id="PF23621">
    <property type="entry name" value="BP74_N"/>
    <property type="match status" value="1"/>
</dbReference>
<dbReference type="Proteomes" id="UP000268094">
    <property type="component" value="Unassembled WGS sequence"/>
</dbReference>
<reference evidence="3" key="1">
    <citation type="submission" date="2018-09" db="EMBL/GenBank/DDBJ databases">
        <authorList>
            <person name="Livingstone P.G."/>
            <person name="Whitworth D.E."/>
        </authorList>
    </citation>
    <scope>NUCLEOTIDE SEQUENCE [LARGE SCALE GENOMIC DNA]</scope>
    <source>
        <strain evidence="3">CA054A</strain>
    </source>
</reference>
<feature type="domain" description="BP74 N-terminal" evidence="1">
    <location>
        <begin position="5"/>
        <end position="116"/>
    </location>
</feature>
<dbReference type="InterPro" id="IPR056422">
    <property type="entry name" value="BP74_N"/>
</dbReference>
<accession>A0A3A8JTX5</accession>
<dbReference type="PANTHER" id="PTHR35883:SF1">
    <property type="entry name" value="CALMODULIN-BINDING PROTEIN CAM-BP15-RELATED"/>
    <property type="match status" value="1"/>
</dbReference>
<organism evidence="2 3">
    <name type="scientific">Corallococcus terminator</name>
    <dbReference type="NCBI Taxonomy" id="2316733"/>
    <lineage>
        <taxon>Bacteria</taxon>
        <taxon>Pseudomonadati</taxon>
        <taxon>Myxococcota</taxon>
        <taxon>Myxococcia</taxon>
        <taxon>Myxococcales</taxon>
        <taxon>Cystobacterineae</taxon>
        <taxon>Myxococcaceae</taxon>
        <taxon>Corallococcus</taxon>
    </lineage>
</organism>
<name>A0A3A8JTX5_9BACT</name>
<dbReference type="PANTHER" id="PTHR35883">
    <property type="entry name" value="CYCLIC AMP-INDUCIBLE PROTEIN BP74-RELATED"/>
    <property type="match status" value="1"/>
</dbReference>
<dbReference type="RefSeq" id="WP_120538647.1">
    <property type="nucleotide sequence ID" value="NZ_RAVZ01000003.1"/>
</dbReference>
<keyword evidence="3" id="KW-1185">Reference proteome</keyword>
<evidence type="ECO:0000313" key="3">
    <source>
        <dbReference type="Proteomes" id="UP000268094"/>
    </source>
</evidence>